<protein>
    <submittedName>
        <fullName evidence="1">Uncharacterized protein</fullName>
    </submittedName>
</protein>
<keyword evidence="2" id="KW-1185">Reference proteome</keyword>
<organism evidence="1 2">
    <name type="scientific">Rhodopirellula baltica (strain DSM 10527 / NCIMB 13988 / SH1)</name>
    <dbReference type="NCBI Taxonomy" id="243090"/>
    <lineage>
        <taxon>Bacteria</taxon>
        <taxon>Pseudomonadati</taxon>
        <taxon>Planctomycetota</taxon>
        <taxon>Planctomycetia</taxon>
        <taxon>Pirellulales</taxon>
        <taxon>Pirellulaceae</taxon>
        <taxon>Rhodopirellula</taxon>
    </lineage>
</organism>
<dbReference type="KEGG" id="rba:RB2509"/>
<name>Q7UVP2_RHOBA</name>
<reference evidence="1 2" key="1">
    <citation type="journal article" date="2003" name="Proc. Natl. Acad. Sci. U.S.A.">
        <title>Complete genome sequence of the marine planctomycete Pirellula sp. strain 1.</title>
        <authorList>
            <person name="Gloeckner F.O."/>
            <person name="Kube M."/>
            <person name="Bauer M."/>
            <person name="Teeling H."/>
            <person name="Lombardot T."/>
            <person name="Ludwig W."/>
            <person name="Gade D."/>
            <person name="Beck A."/>
            <person name="Borzym K."/>
            <person name="Heitmann K."/>
            <person name="Rabus R."/>
            <person name="Schlesner H."/>
            <person name="Amann R."/>
            <person name="Reinhardt R."/>
        </authorList>
    </citation>
    <scope>NUCLEOTIDE SEQUENCE [LARGE SCALE GENOMIC DNA]</scope>
    <source>
        <strain evidence="2">DSM 10527 / NCIMB 13988 / SH1</strain>
    </source>
</reference>
<dbReference type="Proteomes" id="UP000001025">
    <property type="component" value="Chromosome"/>
</dbReference>
<evidence type="ECO:0000313" key="1">
    <source>
        <dbReference type="EMBL" id="CAD72680.1"/>
    </source>
</evidence>
<dbReference type="InParanoid" id="Q7UVP2"/>
<sequence>MPLSPTGWGNDGMVRHGPNSGEFGCAWALLTLRVTVVKEPELTLVG</sequence>
<dbReference type="STRING" id="243090.RB2509"/>
<dbReference type="EMBL" id="BX294137">
    <property type="protein sequence ID" value="CAD72680.1"/>
    <property type="molecule type" value="Genomic_DNA"/>
</dbReference>
<dbReference type="HOGENOM" id="CLU_3188273_0_0_0"/>
<evidence type="ECO:0000313" key="2">
    <source>
        <dbReference type="Proteomes" id="UP000001025"/>
    </source>
</evidence>
<proteinExistence type="predicted"/>
<dbReference type="AlphaFoldDB" id="Q7UVP2"/>
<dbReference type="EnsemblBacteria" id="CAD72680">
    <property type="protein sequence ID" value="CAD72680"/>
    <property type="gene ID" value="RB2509"/>
</dbReference>
<gene>
    <name evidence="1" type="ordered locus">RB2509</name>
</gene>
<accession>Q7UVP2</accession>